<evidence type="ECO:0000256" key="1">
    <source>
        <dbReference type="ARBA" id="ARBA00004123"/>
    </source>
</evidence>
<comment type="subcellular location">
    <subcellularLocation>
        <location evidence="1">Nucleus</location>
    </subcellularLocation>
</comment>
<evidence type="ECO:0000256" key="3">
    <source>
        <dbReference type="ARBA" id="ARBA00023015"/>
    </source>
</evidence>
<comment type="similarity">
    <text evidence="2">Belongs to the Mediator complex subunit 17 family.</text>
</comment>
<evidence type="ECO:0000256" key="4">
    <source>
        <dbReference type="ARBA" id="ARBA00023163"/>
    </source>
</evidence>
<evidence type="ECO:0000256" key="5">
    <source>
        <dbReference type="ARBA" id="ARBA00023242"/>
    </source>
</evidence>
<dbReference type="GO" id="GO:0016592">
    <property type="term" value="C:mediator complex"/>
    <property type="evidence" value="ECO:0007669"/>
    <property type="project" value="InterPro"/>
</dbReference>
<dbReference type="PANTHER" id="PTHR13114">
    <property type="entry name" value="MEDIATOR OF RNA POLYMERASE II TRANSCRIPTION SUBUNIT 17"/>
    <property type="match status" value="1"/>
</dbReference>
<dbReference type="EMBL" id="OV696689">
    <property type="protein sequence ID" value="CAH1263986.1"/>
    <property type="molecule type" value="Genomic_DNA"/>
</dbReference>
<keyword evidence="3" id="KW-0805">Transcription regulation</keyword>
<protein>
    <recommendedName>
        <fullName evidence="6">Cofactor required for Sp1 transcriptional activation subunit 6</fullName>
    </recommendedName>
</protein>
<name>A0A8K0EV96_BRALA</name>
<evidence type="ECO:0000256" key="6">
    <source>
        <dbReference type="ARBA" id="ARBA00030134"/>
    </source>
</evidence>
<dbReference type="AlphaFoldDB" id="A0A8K0EV96"/>
<dbReference type="Proteomes" id="UP000838412">
    <property type="component" value="Chromosome 4"/>
</dbReference>
<feature type="region of interest" description="Disordered" evidence="7">
    <location>
        <begin position="362"/>
        <end position="391"/>
    </location>
</feature>
<accession>A0A8K0EV96</accession>
<dbReference type="InterPro" id="IPR019313">
    <property type="entry name" value="Mediator_Med17"/>
</dbReference>
<evidence type="ECO:0000313" key="8">
    <source>
        <dbReference type="EMBL" id="CAH1263986.1"/>
    </source>
</evidence>
<organism evidence="8 9">
    <name type="scientific">Branchiostoma lanceolatum</name>
    <name type="common">Common lancelet</name>
    <name type="synonym">Amphioxus lanceolatum</name>
    <dbReference type="NCBI Taxonomy" id="7740"/>
    <lineage>
        <taxon>Eukaryota</taxon>
        <taxon>Metazoa</taxon>
        <taxon>Chordata</taxon>
        <taxon>Cephalochordata</taxon>
        <taxon>Leptocardii</taxon>
        <taxon>Amphioxiformes</taxon>
        <taxon>Branchiostomatidae</taxon>
        <taxon>Branchiostoma</taxon>
    </lineage>
</organism>
<keyword evidence="9" id="KW-1185">Reference proteome</keyword>
<keyword evidence="4" id="KW-0804">Transcription</keyword>
<dbReference type="GO" id="GO:0003712">
    <property type="term" value="F:transcription coregulator activity"/>
    <property type="evidence" value="ECO:0007669"/>
    <property type="project" value="InterPro"/>
</dbReference>
<feature type="compositionally biased region" description="Acidic residues" evidence="7">
    <location>
        <begin position="48"/>
        <end position="69"/>
    </location>
</feature>
<reference evidence="8" key="1">
    <citation type="submission" date="2022-01" db="EMBL/GenBank/DDBJ databases">
        <authorList>
            <person name="Braso-Vives M."/>
        </authorList>
    </citation>
    <scope>NUCLEOTIDE SEQUENCE</scope>
</reference>
<gene>
    <name evidence="8" type="primary">MED17</name>
    <name evidence="8" type="ORF">BLAG_LOCUS18499</name>
</gene>
<sequence>MASDVRVSVEALQENQVQEVSLDGQETYVQPLSMSENLSKLAHRIDFSQEDSDGDVQLEAGEEEEEEEEERKKQEAHWPWESIRDKLRTSLVETNVLLDVLKIAKDKKYMVLDPVSQEPQPSKPVLQYVAKKESLSGAADILQKGADRLAKSQAEFSSGSRGQGDFHRELLKLRQYWRLRRAGNNILGDLSFKSAGSHYWHSGVFEVVKTTEEGFAPGSSPLEVRIPSDLEGNAYIQVVIEDQLETIIAVKAALLPNSRREAAPGEPPWNVKLEAAQNVLFCKELFAQLAREAVQMKSTIPHLVVGNQITSQIFPGVQLSIALCHNTVEEESKDETISPQRCQHNHVLEHALHQMLREVHRSNLNPAPPHPVTAPFSSSKKRRLAGPQGLDRKQCTQLQETEGLLERLEKQAKHTLLRARILDMVDKLAQEVNDPCLQAHVSSIGTSTESSVRIIITSPGYEQICKTMLHVNIGVEDVKVVSKDGKVITLSYDEHELRDLLLHQACQHQVNTVQSLSKMMGWQILHLSNHVGTGPVEKLGNASGIMMASPKGDRVISVRNSPSLGPLVSVQLTRQKGCETWRSDVIKDTKWDQVGGSFKPVQWDKAKGRNFVNKIELLMGCLT</sequence>
<keyword evidence="5" id="KW-0539">Nucleus</keyword>
<dbReference type="PANTHER" id="PTHR13114:SF7">
    <property type="entry name" value="MEDIATOR OF RNA POLYMERASE II TRANSCRIPTION SUBUNIT 17"/>
    <property type="match status" value="1"/>
</dbReference>
<evidence type="ECO:0000256" key="2">
    <source>
        <dbReference type="ARBA" id="ARBA00005635"/>
    </source>
</evidence>
<feature type="region of interest" description="Disordered" evidence="7">
    <location>
        <begin position="47"/>
        <end position="76"/>
    </location>
</feature>
<dbReference type="OrthoDB" id="10058398at2759"/>
<dbReference type="GO" id="GO:0070847">
    <property type="term" value="C:core mediator complex"/>
    <property type="evidence" value="ECO:0007669"/>
    <property type="project" value="TreeGrafter"/>
</dbReference>
<evidence type="ECO:0000256" key="7">
    <source>
        <dbReference type="SAM" id="MobiDB-lite"/>
    </source>
</evidence>
<proteinExistence type="inferred from homology"/>
<evidence type="ECO:0000313" key="9">
    <source>
        <dbReference type="Proteomes" id="UP000838412"/>
    </source>
</evidence>
<dbReference type="GO" id="GO:0006357">
    <property type="term" value="P:regulation of transcription by RNA polymerase II"/>
    <property type="evidence" value="ECO:0007669"/>
    <property type="project" value="InterPro"/>
</dbReference>